<dbReference type="SUPFAM" id="SSF46689">
    <property type="entry name" value="Homeodomain-like"/>
    <property type="match status" value="1"/>
</dbReference>
<evidence type="ECO:0000256" key="3">
    <source>
        <dbReference type="ARBA" id="ARBA00023125"/>
    </source>
</evidence>
<dbReference type="PRINTS" id="PR00400">
    <property type="entry name" value="TETREPRESSOR"/>
</dbReference>
<dbReference type="InterPro" id="IPR004111">
    <property type="entry name" value="Repressor_TetR_C"/>
</dbReference>
<dbReference type="GO" id="GO:0000976">
    <property type="term" value="F:transcription cis-regulatory region binding"/>
    <property type="evidence" value="ECO:0007669"/>
    <property type="project" value="TreeGrafter"/>
</dbReference>
<dbReference type="Pfam" id="PF00440">
    <property type="entry name" value="TetR_N"/>
    <property type="match status" value="1"/>
</dbReference>
<keyword evidence="3 5" id="KW-0238">DNA-binding</keyword>
<dbReference type="InterPro" id="IPR009057">
    <property type="entry name" value="Homeodomain-like_sf"/>
</dbReference>
<dbReference type="InterPro" id="IPR050109">
    <property type="entry name" value="HTH-type_TetR-like_transc_reg"/>
</dbReference>
<dbReference type="SUPFAM" id="SSF48498">
    <property type="entry name" value="Tetracyclin repressor-like, C-terminal domain"/>
    <property type="match status" value="1"/>
</dbReference>
<evidence type="ECO:0000256" key="1">
    <source>
        <dbReference type="ARBA" id="ARBA00022491"/>
    </source>
</evidence>
<evidence type="ECO:0000313" key="8">
    <source>
        <dbReference type="Proteomes" id="UP000194761"/>
    </source>
</evidence>
<dbReference type="PANTHER" id="PTHR30055">
    <property type="entry name" value="HTH-TYPE TRANSCRIPTIONAL REGULATOR RUTR"/>
    <property type="match status" value="1"/>
</dbReference>
<organism evidence="7 8">
    <name type="scientific">Streptosporangium minutum</name>
    <dbReference type="NCBI Taxonomy" id="569862"/>
    <lineage>
        <taxon>Bacteria</taxon>
        <taxon>Bacillati</taxon>
        <taxon>Actinomycetota</taxon>
        <taxon>Actinomycetes</taxon>
        <taxon>Streptosporangiales</taxon>
        <taxon>Streptosporangiaceae</taxon>
        <taxon>Streptosporangium</taxon>
    </lineage>
</organism>
<accession>A0A243RNC7</accession>
<dbReference type="Gene3D" id="1.10.357.10">
    <property type="entry name" value="Tetracycline Repressor, domain 2"/>
    <property type="match status" value="1"/>
</dbReference>
<evidence type="ECO:0000256" key="2">
    <source>
        <dbReference type="ARBA" id="ARBA00023015"/>
    </source>
</evidence>
<dbReference type="GO" id="GO:0003700">
    <property type="term" value="F:DNA-binding transcription factor activity"/>
    <property type="evidence" value="ECO:0007669"/>
    <property type="project" value="TreeGrafter"/>
</dbReference>
<dbReference type="GO" id="GO:0046677">
    <property type="term" value="P:response to antibiotic"/>
    <property type="evidence" value="ECO:0007669"/>
    <property type="project" value="InterPro"/>
</dbReference>
<evidence type="ECO:0000259" key="6">
    <source>
        <dbReference type="PROSITE" id="PS50977"/>
    </source>
</evidence>
<dbReference type="PROSITE" id="PS50977">
    <property type="entry name" value="HTH_TETR_2"/>
    <property type="match status" value="1"/>
</dbReference>
<dbReference type="InterPro" id="IPR003012">
    <property type="entry name" value="Tet_transcr_reg_TetR"/>
</dbReference>
<dbReference type="InterPro" id="IPR001647">
    <property type="entry name" value="HTH_TetR"/>
</dbReference>
<sequence length="212" mass="22800">MPFERIIATALEIVDAEGAEALTLRALAQRLGSSTATLYRHVDNRADLVGHVVERVFSEIAVDSEALEGADMSRACEHLARSLFDAIARHPNAAPLLIETVPTGPHAMAFREVCLSTLLAHGFPPATARMLAAALGRFVIGFALQLRTDADQQDADKQAGDRLFHVDPAVYPAISRTADEATVPLAEEFALGLDLLLRGMRDFAAAGHDHRG</sequence>
<keyword evidence="4" id="KW-0804">Transcription</keyword>
<name>A0A243RNC7_9ACTN</name>
<dbReference type="Proteomes" id="UP000194761">
    <property type="component" value="Unassembled WGS sequence"/>
</dbReference>
<comment type="caution">
    <text evidence="7">The sequence shown here is derived from an EMBL/GenBank/DDBJ whole genome shotgun (WGS) entry which is preliminary data.</text>
</comment>
<protein>
    <recommendedName>
        <fullName evidence="6">HTH tetR-type domain-containing protein</fullName>
    </recommendedName>
</protein>
<evidence type="ECO:0000256" key="5">
    <source>
        <dbReference type="PROSITE-ProRule" id="PRU00335"/>
    </source>
</evidence>
<evidence type="ECO:0000256" key="4">
    <source>
        <dbReference type="ARBA" id="ARBA00023163"/>
    </source>
</evidence>
<feature type="domain" description="HTH tetR-type" evidence="6">
    <location>
        <begin position="1"/>
        <end position="60"/>
    </location>
</feature>
<dbReference type="PANTHER" id="PTHR30055:SF151">
    <property type="entry name" value="TRANSCRIPTIONAL REGULATORY PROTEIN"/>
    <property type="match status" value="1"/>
</dbReference>
<dbReference type="Pfam" id="PF02909">
    <property type="entry name" value="TetR_C_1"/>
    <property type="match status" value="1"/>
</dbReference>
<dbReference type="AlphaFoldDB" id="A0A243RNC7"/>
<reference evidence="7 8" key="1">
    <citation type="submission" date="2017-05" db="EMBL/GenBank/DDBJ databases">
        <title>Biotechnological potential of actinobacteria isolated from South African environments.</title>
        <authorList>
            <person name="Le Roes-Hill M."/>
            <person name="Prins A."/>
            <person name="Durrell K.A."/>
        </authorList>
    </citation>
    <scope>NUCLEOTIDE SEQUENCE [LARGE SCALE GENOMIC DNA]</scope>
    <source>
        <strain evidence="7">M26</strain>
    </source>
</reference>
<dbReference type="GO" id="GO:0045892">
    <property type="term" value="P:negative regulation of DNA-templated transcription"/>
    <property type="evidence" value="ECO:0007669"/>
    <property type="project" value="InterPro"/>
</dbReference>
<evidence type="ECO:0000313" key="7">
    <source>
        <dbReference type="EMBL" id="OUC96455.1"/>
    </source>
</evidence>
<gene>
    <name evidence="7" type="ORF">CA984_15080</name>
</gene>
<dbReference type="InterPro" id="IPR036271">
    <property type="entry name" value="Tet_transcr_reg_TetR-rel_C_sf"/>
</dbReference>
<keyword evidence="1" id="KW-0678">Repressor</keyword>
<feature type="DNA-binding region" description="H-T-H motif" evidence="5">
    <location>
        <begin position="23"/>
        <end position="42"/>
    </location>
</feature>
<keyword evidence="2" id="KW-0805">Transcription regulation</keyword>
<dbReference type="EMBL" id="NGFP01000058">
    <property type="protein sequence ID" value="OUC96455.1"/>
    <property type="molecule type" value="Genomic_DNA"/>
</dbReference>
<proteinExistence type="predicted"/>
<keyword evidence="8" id="KW-1185">Reference proteome</keyword>